<evidence type="ECO:0000256" key="1">
    <source>
        <dbReference type="SAM" id="Phobius"/>
    </source>
</evidence>
<evidence type="ECO:0000313" key="3">
    <source>
        <dbReference type="Proteomes" id="UP000276588"/>
    </source>
</evidence>
<organism evidence="2 3">
    <name type="scientific">Halonotius aquaticus</name>
    <dbReference type="NCBI Taxonomy" id="2216978"/>
    <lineage>
        <taxon>Archaea</taxon>
        <taxon>Methanobacteriati</taxon>
        <taxon>Methanobacteriota</taxon>
        <taxon>Stenosarchaea group</taxon>
        <taxon>Halobacteria</taxon>
        <taxon>Halobacteriales</taxon>
        <taxon>Haloferacaceae</taxon>
        <taxon>Halonotius</taxon>
    </lineage>
</organism>
<feature type="transmembrane region" description="Helical" evidence="1">
    <location>
        <begin position="388"/>
        <end position="411"/>
    </location>
</feature>
<keyword evidence="3" id="KW-1185">Reference proteome</keyword>
<dbReference type="Pfam" id="PF01944">
    <property type="entry name" value="SpoIIM"/>
    <property type="match status" value="1"/>
</dbReference>
<evidence type="ECO:0000313" key="2">
    <source>
        <dbReference type="EMBL" id="RJX42384.1"/>
    </source>
</evidence>
<dbReference type="EMBL" id="QKNY01000018">
    <property type="protein sequence ID" value="RJX42384.1"/>
    <property type="molecule type" value="Genomic_DNA"/>
</dbReference>
<dbReference type="OrthoDB" id="86288at2157"/>
<keyword evidence="1" id="KW-0812">Transmembrane</keyword>
<dbReference type="PANTHER" id="PTHR35337">
    <property type="entry name" value="SLR1478 PROTEIN"/>
    <property type="match status" value="1"/>
</dbReference>
<name>A0A3A6PK42_9EURY</name>
<accession>A0A3A6PK42</accession>
<feature type="transmembrane region" description="Helical" evidence="1">
    <location>
        <begin position="418"/>
        <end position="442"/>
    </location>
</feature>
<sequence length="515" mass="52246">MTVGSALQTGLRLLVDRPAEVLPVYLLGIGLTATVRVPVVVSIGAVLALLVNDGRLEALVTELETYLQTTDLDPEAMAATPPDIPAGLESAVIDVFSPAIIALLVVGVGSALLVGVVAAGLSNAVALHGVYGALNGDDGIRTALAGLAADWSSFVGLSILQTLVTVLGLVPIGIGVSLFSLSPAAGAVTTVVGVLLGGGLIVVSSLLLLFVGQSIVVDDVGLVGGVRRSVRLPFARPWAFIGYVLVALTVFAVLSILGSLFSLLGVSQLSGLVGPLLLLPFLDIVKFGIYADRLFPIVAGADDSPATDPSPAADPTRPHRTRFVAAFRDGVGALGGFLRHAPLSVVFATAIFTAAAIIGFQTTSGFGAELPTPAEPSMVFGSYPVDTFVMLAANNWLVSATAAFGGVALGVPTGVDMLLNGALIGGLYGVIDSTAFLALVAPHGIIELPAIFIAGGLGFHIAAVALDVVTGRATLSRFVGAFRLAYRVLLGLAVVLVVAALIEAFLTPMIAAAVL</sequence>
<feature type="transmembrane region" description="Helical" evidence="1">
    <location>
        <begin position="448"/>
        <end position="469"/>
    </location>
</feature>
<keyword evidence="1" id="KW-1133">Transmembrane helix</keyword>
<dbReference type="PANTHER" id="PTHR35337:SF1">
    <property type="entry name" value="SLR1478 PROTEIN"/>
    <property type="match status" value="1"/>
</dbReference>
<feature type="transmembrane region" description="Helical" evidence="1">
    <location>
        <begin position="345"/>
        <end position="368"/>
    </location>
</feature>
<feature type="transmembrane region" description="Helical" evidence="1">
    <location>
        <begin position="237"/>
        <end position="264"/>
    </location>
</feature>
<keyword evidence="1" id="KW-0472">Membrane</keyword>
<feature type="transmembrane region" description="Helical" evidence="1">
    <location>
        <begin position="489"/>
        <end position="514"/>
    </location>
</feature>
<reference evidence="2 3" key="1">
    <citation type="submission" date="2018-06" db="EMBL/GenBank/DDBJ databases">
        <title>Halonotius sp. F13-13 a new haloarchaeeon isolated from a solar saltern from Isla Cristina, Huelva, Spain.</title>
        <authorList>
            <person name="Duran-Viseras A."/>
            <person name="Sanchez-Porro C."/>
            <person name="Ventosa A."/>
        </authorList>
    </citation>
    <scope>NUCLEOTIDE SEQUENCE [LARGE SCALE GENOMIC DNA]</scope>
    <source>
        <strain evidence="2 3">F13-13</strain>
    </source>
</reference>
<protein>
    <submittedName>
        <fullName evidence="2">Stage II sporulation protein M</fullName>
    </submittedName>
</protein>
<proteinExistence type="predicted"/>
<dbReference type="AlphaFoldDB" id="A0A3A6PK42"/>
<dbReference type="RefSeq" id="WP_120103693.1">
    <property type="nucleotide sequence ID" value="NZ_QKNY01000018.1"/>
</dbReference>
<feature type="transmembrane region" description="Helical" evidence="1">
    <location>
        <begin position="191"/>
        <end position="217"/>
    </location>
</feature>
<gene>
    <name evidence="2" type="ORF">DM826_12160</name>
</gene>
<dbReference type="InterPro" id="IPR002798">
    <property type="entry name" value="SpoIIM-like"/>
</dbReference>
<feature type="transmembrane region" description="Helical" evidence="1">
    <location>
        <begin position="154"/>
        <end position="179"/>
    </location>
</feature>
<comment type="caution">
    <text evidence="2">The sequence shown here is derived from an EMBL/GenBank/DDBJ whole genome shotgun (WGS) entry which is preliminary data.</text>
</comment>
<feature type="transmembrane region" description="Helical" evidence="1">
    <location>
        <begin position="99"/>
        <end position="121"/>
    </location>
</feature>
<feature type="transmembrane region" description="Helical" evidence="1">
    <location>
        <begin position="24"/>
        <end position="51"/>
    </location>
</feature>
<dbReference type="Proteomes" id="UP000276588">
    <property type="component" value="Unassembled WGS sequence"/>
</dbReference>